<keyword evidence="1" id="KW-0614">Plasmid</keyword>
<dbReference type="EMBL" id="CP089047">
    <property type="protein sequence ID" value="UYF77372.1"/>
    <property type="molecule type" value="Genomic_DNA"/>
</dbReference>
<organism evidence="1 2">
    <name type="scientific">Acinetobacter ursingii</name>
    <dbReference type="NCBI Taxonomy" id="108980"/>
    <lineage>
        <taxon>Bacteria</taxon>
        <taxon>Pseudomonadati</taxon>
        <taxon>Pseudomonadota</taxon>
        <taxon>Gammaproteobacteria</taxon>
        <taxon>Moraxellales</taxon>
        <taxon>Moraxellaceae</taxon>
        <taxon>Acinetobacter</taxon>
    </lineage>
</organism>
<evidence type="ECO:0000313" key="2">
    <source>
        <dbReference type="Proteomes" id="UP001164081"/>
    </source>
</evidence>
<dbReference type="AlphaFoldDB" id="A0AA46NSD1"/>
<dbReference type="RefSeq" id="WP_263503937.1">
    <property type="nucleotide sequence ID" value="NZ_CP089047.1"/>
</dbReference>
<name>A0AA46NSD1_9GAMM</name>
<sequence>MLLIHGKHKNMLEGVGGMIFSDKFGTVDPIVGCQLPRIIICLNEDKLRPVVSNIFSLTNYCESQLKERYQNCIITVLATSPNDIKISPDSIVESSILHVGLFNIFNIQNAHYYTENQITIEVNAAIKRFTQQPVNTLNNNIDSIGQKLSKMLVVSTTVNDLCENNLFKDGETISCLDHKGNPLVFSSTGMPTAVELGYAIFNVDGEILSVLHESITPNKLIDFLTCLHNMQNTVESHYAKFMSSKVMSFLNGKGSFSDCDDIDYAKDVCKDLLARFEAQMNEIVPSNYFSSTHSLKHLIDIQFGKSIKYSVLDFTSEIQDFCRLRD</sequence>
<evidence type="ECO:0000313" key="1">
    <source>
        <dbReference type="EMBL" id="UYF77372.1"/>
    </source>
</evidence>
<proteinExistence type="predicted"/>
<reference evidence="1" key="1">
    <citation type="journal article" date="2022" name="J Glob Antimicrob Resist">
        <title>Comparative analysis of IMP-4- and OXA-58-containing plasmids of three carbapenemase-producing Acinetobacter ursingii strains in the Netherlands.</title>
        <authorList>
            <person name="Hendrickx A.P.A."/>
            <person name="Schade R.P."/>
            <person name="Landman F."/>
            <person name="Bosch T."/>
            <person name="Schouls L.M."/>
            <person name="van Dijk K."/>
        </authorList>
    </citation>
    <scope>NUCLEOTIDE SEQUENCE</scope>
    <source>
        <strain evidence="1">RIVM_C010761</strain>
    </source>
</reference>
<accession>A0AA46NSD1</accession>
<protein>
    <submittedName>
        <fullName evidence="1">Uncharacterized protein</fullName>
    </submittedName>
</protein>
<geneLocation type="plasmid" evidence="1 2">
    <name>pRIVM_C010761_3</name>
</geneLocation>
<gene>
    <name evidence="1" type="ORF">LSO58_18710</name>
</gene>
<dbReference type="Proteomes" id="UP001164081">
    <property type="component" value="Plasmid pRIVM_C010761_3"/>
</dbReference>